<dbReference type="PROSITE" id="PS00470">
    <property type="entry name" value="IDH_IMDH"/>
    <property type="match status" value="1"/>
</dbReference>
<comment type="caution">
    <text evidence="4">The sequence shown here is derived from an EMBL/GenBank/DDBJ whole genome shotgun (WGS) entry which is preliminary data.</text>
</comment>
<organism evidence="4 5">
    <name type="scientific">Hymenobacter ginsengisoli</name>
    <dbReference type="NCBI Taxonomy" id="1051626"/>
    <lineage>
        <taxon>Bacteria</taxon>
        <taxon>Pseudomonadati</taxon>
        <taxon>Bacteroidota</taxon>
        <taxon>Cytophagia</taxon>
        <taxon>Cytophagales</taxon>
        <taxon>Hymenobacteraceae</taxon>
        <taxon>Hymenobacter</taxon>
    </lineage>
</organism>
<dbReference type="InterPro" id="IPR024084">
    <property type="entry name" value="IsoPropMal-DH-like_dom"/>
</dbReference>
<evidence type="ECO:0000259" key="3">
    <source>
        <dbReference type="SMART" id="SM01329"/>
    </source>
</evidence>
<feature type="domain" description="Isopropylmalate dehydrogenase-like" evidence="3">
    <location>
        <begin position="3"/>
        <end position="329"/>
    </location>
</feature>
<dbReference type="EMBL" id="BAABGQ010000006">
    <property type="protein sequence ID" value="GAA4503426.1"/>
    <property type="molecule type" value="Genomic_DNA"/>
</dbReference>
<gene>
    <name evidence="4" type="ORF">GCM10023172_28220</name>
</gene>
<comment type="similarity">
    <text evidence="1">Belongs to the isocitrate and isopropylmalate dehydrogenases family.</text>
</comment>
<sequence length="334" mass="36065">MHLVTLIPGDGIGPEITRAVVDIFTAAQVPVQWETHNAGETALAESGSLLPQTLFDSLERTRVGLKGPVTTPVGKGFRSVNITLRQKYDLYQNVRPAKTTPGINTPFTGIDLVLFRENTEGLYAGLEVYDDRLGIADSISRVTVQGCRKICRAAFAYAAKHGRKHVTMAHKGNILKNAGKLMLDAAREAAAEFPEVTFYDDRIIDNMCMQLVNKPQQFDVIVTTNLFGDILSDLCAGLVGGLGVVSGANIGDDMAIFEAVHGSAPDIAGQGKANPTALLRSALMMLEHLGEKEYATRIENALNETLLVKEQCTGDLGGRASTTEFAQHIIDKLK</sequence>
<dbReference type="SMART" id="SM01329">
    <property type="entry name" value="Iso_dh"/>
    <property type="match status" value="1"/>
</dbReference>
<reference evidence="5" key="1">
    <citation type="journal article" date="2019" name="Int. J. Syst. Evol. Microbiol.">
        <title>The Global Catalogue of Microorganisms (GCM) 10K type strain sequencing project: providing services to taxonomists for standard genome sequencing and annotation.</title>
        <authorList>
            <consortium name="The Broad Institute Genomics Platform"/>
            <consortium name="The Broad Institute Genome Sequencing Center for Infectious Disease"/>
            <person name="Wu L."/>
            <person name="Ma J."/>
        </authorList>
    </citation>
    <scope>NUCLEOTIDE SEQUENCE [LARGE SCALE GENOMIC DNA]</scope>
    <source>
        <strain evidence="5">JCM 17841</strain>
    </source>
</reference>
<evidence type="ECO:0000313" key="4">
    <source>
        <dbReference type="EMBL" id="GAA4503426.1"/>
    </source>
</evidence>
<protein>
    <submittedName>
        <fullName evidence="4">Isocitrate/isopropylmalate family dehydrogenase</fullName>
    </submittedName>
</protein>
<dbReference type="Gene3D" id="3.40.718.10">
    <property type="entry name" value="Isopropylmalate Dehydrogenase"/>
    <property type="match status" value="1"/>
</dbReference>
<accession>A0ABP8QK13</accession>
<name>A0ABP8QK13_9BACT</name>
<dbReference type="PANTHER" id="PTHR11835">
    <property type="entry name" value="DECARBOXYLATING DEHYDROGENASES-ISOCITRATE, ISOPROPYLMALATE, TARTRATE"/>
    <property type="match status" value="1"/>
</dbReference>
<keyword evidence="5" id="KW-1185">Reference proteome</keyword>
<dbReference type="Pfam" id="PF00180">
    <property type="entry name" value="Iso_dh"/>
    <property type="match status" value="1"/>
</dbReference>
<evidence type="ECO:0000313" key="5">
    <source>
        <dbReference type="Proteomes" id="UP001501243"/>
    </source>
</evidence>
<dbReference type="Proteomes" id="UP001501243">
    <property type="component" value="Unassembled WGS sequence"/>
</dbReference>
<proteinExistence type="inferred from homology"/>
<dbReference type="PANTHER" id="PTHR11835:SF34">
    <property type="entry name" value="ISOCITRATE DEHYDROGENASE [NAD] SUBUNIT ALPHA, MITOCHONDRIAL"/>
    <property type="match status" value="1"/>
</dbReference>
<dbReference type="SUPFAM" id="SSF53659">
    <property type="entry name" value="Isocitrate/Isopropylmalate dehydrogenase-like"/>
    <property type="match status" value="1"/>
</dbReference>
<keyword evidence="2" id="KW-0560">Oxidoreductase</keyword>
<evidence type="ECO:0000256" key="1">
    <source>
        <dbReference type="ARBA" id="ARBA00007769"/>
    </source>
</evidence>
<evidence type="ECO:0000256" key="2">
    <source>
        <dbReference type="ARBA" id="ARBA00023002"/>
    </source>
</evidence>
<dbReference type="InterPro" id="IPR019818">
    <property type="entry name" value="IsoCit/isopropylmalate_DH_CS"/>
</dbReference>
<dbReference type="RefSeq" id="WP_208129800.1">
    <property type="nucleotide sequence ID" value="NZ_BAABGQ010000006.1"/>
</dbReference>